<organism evidence="1 2">
    <name type="scientific">Nothobranchius furzeri</name>
    <name type="common">Turquoise killifish</name>
    <dbReference type="NCBI Taxonomy" id="105023"/>
    <lineage>
        <taxon>Eukaryota</taxon>
        <taxon>Metazoa</taxon>
        <taxon>Chordata</taxon>
        <taxon>Craniata</taxon>
        <taxon>Vertebrata</taxon>
        <taxon>Euteleostomi</taxon>
        <taxon>Actinopterygii</taxon>
        <taxon>Neopterygii</taxon>
        <taxon>Teleostei</taxon>
        <taxon>Neoteleostei</taxon>
        <taxon>Acanthomorphata</taxon>
        <taxon>Ovalentaria</taxon>
        <taxon>Atherinomorphae</taxon>
        <taxon>Cyprinodontiformes</taxon>
        <taxon>Nothobranchiidae</taxon>
        <taxon>Nothobranchius</taxon>
    </lineage>
</organism>
<sequence>MHFLFHNVPARREDFTKLTGSSLFPLPFCGHRWVENLPVAERAIEVWPKLNDYVKAVHRKELPNPGTSSFDTIQAANEDPLISAKLQFFMAISRTFSPFLKKCQTDEPVLPFLCSDLTELLMSLLRRFIQRELLQDITPLQLAKLDTNDQKNWVNVSHVDIGLGAESAIKALQSKPNNRVGDLTALEFRKDCIRCLSSIVKKVQEKSPLKYPTVRQIACLDPSIVSRDPEWCKGKMKSLVQRFLQDKQLTGGISAGDAAVQQFDSFLSLHGKSEELLSFKPMEQRLDVFLRDALNQTYPELWSFLQRLLLLSHGQATVARGFSVNREVEACNIKEETVEAHRLVCDQVRACGGVLKVPLTKELLASVASARTRYRIYLEEERQKREGAMRGLK</sequence>
<protein>
    <submittedName>
        <fullName evidence="1">LOC107387407-like protein</fullName>
    </submittedName>
</protein>
<dbReference type="AlphaFoldDB" id="A0A9D2XKN6"/>
<proteinExistence type="predicted"/>
<accession>A0A9D2XKN6</accession>
<feature type="non-terminal residue" evidence="1">
    <location>
        <position position="1"/>
    </location>
</feature>
<gene>
    <name evidence="1" type="ORF">G4P62_011793</name>
</gene>
<dbReference type="PANTHER" id="PTHR37162">
    <property type="entry name" value="HAT FAMILY DIMERISATION DOMAINCONTAINING PROTEIN-RELATED"/>
    <property type="match status" value="1"/>
</dbReference>
<name>A0A9D2XKN6_NOTFU</name>
<dbReference type="EMBL" id="JAAVVJ010000016">
    <property type="protein sequence ID" value="KAF7203885.1"/>
    <property type="molecule type" value="Genomic_DNA"/>
</dbReference>
<reference evidence="1" key="1">
    <citation type="submission" date="2020-03" db="EMBL/GenBank/DDBJ databases">
        <title>Intra-Species Differences in Population Size shape Life History and Genome Evolution.</title>
        <authorList>
            <person name="Willemsen D."/>
            <person name="Cui R."/>
            <person name="Valenzano D.R."/>
        </authorList>
    </citation>
    <scope>NUCLEOTIDE SEQUENCE</scope>
    <source>
        <strain evidence="1">GRZ</strain>
        <tissue evidence="1">Whole</tissue>
    </source>
</reference>
<comment type="caution">
    <text evidence="1">The sequence shown here is derived from an EMBL/GenBank/DDBJ whole genome shotgun (WGS) entry which is preliminary data.</text>
</comment>
<evidence type="ECO:0000313" key="2">
    <source>
        <dbReference type="Proteomes" id="UP000822369"/>
    </source>
</evidence>
<dbReference type="Proteomes" id="UP000822369">
    <property type="component" value="Chromosome 16"/>
</dbReference>
<evidence type="ECO:0000313" key="1">
    <source>
        <dbReference type="EMBL" id="KAF7203885.1"/>
    </source>
</evidence>
<dbReference type="PANTHER" id="PTHR37162:SF11">
    <property type="match status" value="1"/>
</dbReference>